<dbReference type="SUPFAM" id="SSF56931">
    <property type="entry name" value="Outer membrane phospholipase A (OMPLA)"/>
    <property type="match status" value="1"/>
</dbReference>
<dbReference type="GO" id="GO:0009279">
    <property type="term" value="C:cell outer membrane"/>
    <property type="evidence" value="ECO:0007669"/>
    <property type="project" value="UniProtKB-SubCell"/>
</dbReference>
<gene>
    <name evidence="21" type="ORF">C7I36_05825</name>
</gene>
<dbReference type="GO" id="GO:0008970">
    <property type="term" value="F:phospholipase A1 activity"/>
    <property type="evidence" value="ECO:0007669"/>
    <property type="project" value="UniProtKB-EC"/>
</dbReference>
<sequence>MKKALSLVLLLPLTAIAAPQTGTTGDGTPVAAATDSRELRQGFKLLAHKRNYLLPLTYNASLNQDRWQALQPNADQDKKEVKFQFSIKLGLVDNLFGDNGDLYFGYTQQSLWQAYNQDASSPFRETNYQPEFFIEFENDTRLLGWTNISNTFGVEHQSNGRSDPLSRSWNRVYAETEWEQGDWRLLARPFWRIPENSADDDNPDIHHYMGHLDLTAIYRHQDHEFTLIGRGNPEYGHFGGQLDWSFPIGLDKVRGYVQLYHGYGESLVDYDHKVNRVGFGFLLFGHQKRFP</sequence>
<evidence type="ECO:0000256" key="18">
    <source>
        <dbReference type="PIRSR" id="PIRSR603187-1"/>
    </source>
</evidence>
<accession>A0A2P7R447</accession>
<dbReference type="CDD" id="cd00541">
    <property type="entry name" value="OMPLA"/>
    <property type="match status" value="1"/>
</dbReference>
<dbReference type="GO" id="GO:0016042">
    <property type="term" value="P:lipid catabolic process"/>
    <property type="evidence" value="ECO:0007669"/>
    <property type="project" value="UniProtKB-KW"/>
</dbReference>
<proteinExistence type="inferred from homology"/>
<evidence type="ECO:0000313" key="22">
    <source>
        <dbReference type="Proteomes" id="UP000242181"/>
    </source>
</evidence>
<name>A0A2P7R447_9GAMM</name>
<evidence type="ECO:0000256" key="13">
    <source>
        <dbReference type="ARBA" id="ARBA00022837"/>
    </source>
</evidence>
<evidence type="ECO:0000256" key="19">
    <source>
        <dbReference type="PIRSR" id="PIRSR603187-2"/>
    </source>
</evidence>
<keyword evidence="14 20" id="KW-0442">Lipid degradation</keyword>
<dbReference type="EC" id="3.1.1.4" evidence="6 20"/>
<feature type="active site" description="Nucleophile" evidence="18">
    <location>
        <position position="158"/>
    </location>
</feature>
<feature type="chain" id="PRO_5019616834" description="Phospholipase A1" evidence="20">
    <location>
        <begin position="18"/>
        <end position="291"/>
    </location>
</feature>
<keyword evidence="9" id="KW-0812">Transmembrane</keyword>
<feature type="binding site" description="in dimeric form" evidence="19">
    <location>
        <position position="120"/>
    </location>
    <ligand>
        <name>Ca(2+)</name>
        <dbReference type="ChEBI" id="CHEBI:29108"/>
        <label>1</label>
    </ligand>
</feature>
<keyword evidence="17 20" id="KW-0998">Cell outer membrane</keyword>
<evidence type="ECO:0000256" key="15">
    <source>
        <dbReference type="ARBA" id="ARBA00023098"/>
    </source>
</evidence>
<dbReference type="EMBL" id="PXYH01000006">
    <property type="protein sequence ID" value="PSJ44986.1"/>
    <property type="molecule type" value="Genomic_DNA"/>
</dbReference>
<comment type="similarity">
    <text evidence="3 20">Belongs to the phospholipase A1 family.</text>
</comment>
<keyword evidence="22" id="KW-1185">Reference proteome</keyword>
<evidence type="ECO:0000256" key="5">
    <source>
        <dbReference type="ARBA" id="ARBA00013179"/>
    </source>
</evidence>
<protein>
    <recommendedName>
        <fullName evidence="7 20">Phospholipase A1</fullName>
        <ecNumber evidence="5 20">3.1.1.32</ecNumber>
        <ecNumber evidence="6 20">3.1.1.4</ecNumber>
    </recommendedName>
    <alternativeName>
        <fullName evidence="20">Phosphatidylcholine 1-acylhydrolase</fullName>
    </alternativeName>
</protein>
<comment type="catalytic activity">
    <reaction evidence="2 20">
        <text>a 1,2-diacyl-sn-glycero-3-phosphocholine + H2O = a 1-acyl-sn-glycero-3-phosphocholine + a fatty acid + H(+)</text>
        <dbReference type="Rhea" id="RHEA:15801"/>
        <dbReference type="ChEBI" id="CHEBI:15377"/>
        <dbReference type="ChEBI" id="CHEBI:15378"/>
        <dbReference type="ChEBI" id="CHEBI:28868"/>
        <dbReference type="ChEBI" id="CHEBI:57643"/>
        <dbReference type="ChEBI" id="CHEBI:58168"/>
        <dbReference type="EC" id="3.1.1.4"/>
    </reaction>
</comment>
<evidence type="ECO:0000256" key="10">
    <source>
        <dbReference type="ARBA" id="ARBA00022723"/>
    </source>
</evidence>
<dbReference type="RefSeq" id="WP_106452783.1">
    <property type="nucleotide sequence ID" value="NZ_PXYH01000006.1"/>
</dbReference>
<keyword evidence="8" id="KW-1134">Transmembrane beta strand</keyword>
<keyword evidence="12 20" id="KW-0378">Hydrolase</keyword>
<keyword evidence="16" id="KW-0472">Membrane</keyword>
<keyword evidence="15 20" id="KW-0443">Lipid metabolism</keyword>
<evidence type="ECO:0000256" key="8">
    <source>
        <dbReference type="ARBA" id="ARBA00022452"/>
    </source>
</evidence>
<evidence type="ECO:0000313" key="21">
    <source>
        <dbReference type="EMBL" id="PSJ44986.1"/>
    </source>
</evidence>
<evidence type="ECO:0000256" key="1">
    <source>
        <dbReference type="ARBA" id="ARBA00000111"/>
    </source>
</evidence>
<dbReference type="GO" id="GO:0005509">
    <property type="term" value="F:calcium ion binding"/>
    <property type="evidence" value="ECO:0007669"/>
    <property type="project" value="TreeGrafter"/>
</dbReference>
<comment type="subcellular location">
    <subcellularLocation>
        <location evidence="20">Cell outer membrane</location>
        <topology evidence="20">Multi-pass membrane protein</topology>
    </subcellularLocation>
    <text evidence="20">One of the very few enzymes located there.</text>
</comment>
<evidence type="ECO:0000256" key="11">
    <source>
        <dbReference type="ARBA" id="ARBA00022729"/>
    </source>
</evidence>
<feature type="binding site" description="in dimeric form" evidence="19">
    <location>
        <position position="201"/>
    </location>
    <ligand>
        <name>Ca(2+)</name>
        <dbReference type="ChEBI" id="CHEBI:29108"/>
        <label>1</label>
    </ligand>
</feature>
<dbReference type="PANTHER" id="PTHR40457">
    <property type="entry name" value="PHOSPHOLIPASE A1"/>
    <property type="match status" value="1"/>
</dbReference>
<evidence type="ECO:0000256" key="7">
    <source>
        <dbReference type="ARBA" id="ARBA00021726"/>
    </source>
</evidence>
<evidence type="ECO:0000256" key="16">
    <source>
        <dbReference type="ARBA" id="ARBA00023136"/>
    </source>
</evidence>
<keyword evidence="13 19" id="KW-0106">Calcium</keyword>
<evidence type="ECO:0000256" key="17">
    <source>
        <dbReference type="ARBA" id="ARBA00023237"/>
    </source>
</evidence>
<evidence type="ECO:0000256" key="20">
    <source>
        <dbReference type="RuleBase" id="RU366027"/>
    </source>
</evidence>
<evidence type="ECO:0000256" key="2">
    <source>
        <dbReference type="ARBA" id="ARBA00001604"/>
    </source>
</evidence>
<feature type="binding site" description="in dimeric form" evidence="19">
    <location>
        <position position="161"/>
    </location>
    <ligand>
        <name>Ca(2+)</name>
        <dbReference type="ChEBI" id="CHEBI:29108"/>
        <label>1</label>
    </ligand>
</feature>
<feature type="active site" description="Proton acceptor" evidence="18">
    <location>
        <position position="156"/>
    </location>
</feature>
<evidence type="ECO:0000256" key="9">
    <source>
        <dbReference type="ARBA" id="ARBA00022692"/>
    </source>
</evidence>
<feature type="signal peptide" evidence="20">
    <location>
        <begin position="1"/>
        <end position="17"/>
    </location>
</feature>
<evidence type="ECO:0000256" key="6">
    <source>
        <dbReference type="ARBA" id="ARBA00013278"/>
    </source>
</evidence>
<dbReference type="AlphaFoldDB" id="A0A2P7R447"/>
<organism evidence="21 22">
    <name type="scientific">Zobellella taiwanensis</name>
    <dbReference type="NCBI Taxonomy" id="347535"/>
    <lineage>
        <taxon>Bacteria</taxon>
        <taxon>Pseudomonadati</taxon>
        <taxon>Pseudomonadota</taxon>
        <taxon>Gammaproteobacteria</taxon>
        <taxon>Aeromonadales</taxon>
        <taxon>Aeromonadaceae</taxon>
        <taxon>Zobellella</taxon>
    </lineage>
</organism>
<dbReference type="PRINTS" id="PR01486">
    <property type="entry name" value="PHPHLIPASEA1"/>
</dbReference>
<dbReference type="GO" id="GO:0004623">
    <property type="term" value="F:phospholipase A2 activity"/>
    <property type="evidence" value="ECO:0007669"/>
    <property type="project" value="UniProtKB-EC"/>
</dbReference>
<evidence type="ECO:0000256" key="4">
    <source>
        <dbReference type="ARBA" id="ARBA00011702"/>
    </source>
</evidence>
<keyword evidence="11 20" id="KW-0732">Signal</keyword>
<feature type="binding site" description="in dimeric form" evidence="19">
    <location>
        <position position="166"/>
    </location>
    <ligand>
        <name>Ca(2+)</name>
        <dbReference type="ChEBI" id="CHEBI:29108"/>
        <label>1</label>
    </ligand>
</feature>
<dbReference type="InterPro" id="IPR003187">
    <property type="entry name" value="PLipase_A1"/>
</dbReference>
<comment type="caution">
    <text evidence="21">The sequence shown here is derived from an EMBL/GenBank/DDBJ whole genome shotgun (WGS) entry which is preliminary data.</text>
</comment>
<dbReference type="PANTHER" id="PTHR40457:SF1">
    <property type="entry name" value="PHOSPHOLIPASE A1"/>
    <property type="match status" value="1"/>
</dbReference>
<comment type="subunit">
    <text evidence="4 20">Homodimer; dimerization is reversible, and the dimeric form is the active one.</text>
</comment>
<dbReference type="Pfam" id="PF02253">
    <property type="entry name" value="PLA1"/>
    <property type="match status" value="1"/>
</dbReference>
<dbReference type="InterPro" id="IPR036541">
    <property type="entry name" value="PLipase_A1_sf"/>
</dbReference>
<evidence type="ECO:0000256" key="14">
    <source>
        <dbReference type="ARBA" id="ARBA00022963"/>
    </source>
</evidence>
<reference evidence="21 22" key="1">
    <citation type="submission" date="2018-03" db="EMBL/GenBank/DDBJ databases">
        <title>The draft genome of Zobellella taiwanensis JCM 13381.</title>
        <authorList>
            <person name="Liu L."/>
            <person name="Li L."/>
            <person name="Wang T."/>
            <person name="Zhang X."/>
            <person name="Liang L."/>
        </authorList>
    </citation>
    <scope>NUCLEOTIDE SEQUENCE [LARGE SCALE GENOMIC DNA]</scope>
    <source>
        <strain evidence="21 22">JCM 13381</strain>
    </source>
</reference>
<dbReference type="EC" id="3.1.1.32" evidence="5 20"/>
<evidence type="ECO:0000256" key="3">
    <source>
        <dbReference type="ARBA" id="ARBA00010525"/>
    </source>
</evidence>
<dbReference type="Gene3D" id="2.40.230.10">
    <property type="entry name" value="Phospholipase A1"/>
    <property type="match status" value="1"/>
</dbReference>
<keyword evidence="10 19" id="KW-0479">Metal-binding</keyword>
<comment type="function">
    <text evidence="20">Hydrolysis of phosphatidylcholine with phospholipase A2 (EC 3.1.1.4) and phospholipase A1 (EC 3.1.1.32) activities.</text>
</comment>
<comment type="cofactor">
    <cofactor evidence="20">
        <name>Ca(2+)</name>
        <dbReference type="ChEBI" id="CHEBI:29108"/>
    </cofactor>
    <text evidence="20">Binds 1 Ca(2+) ion per monomer. In the dimeric form the Ca(2+) is bound by different amino acids with binding of each Ca(2+) shared with ligands coming from each monomer. The Ca(2+) ion may have a role in catalysis.</text>
</comment>
<dbReference type="Proteomes" id="UP000242181">
    <property type="component" value="Unassembled WGS sequence"/>
</dbReference>
<dbReference type="OrthoDB" id="188433at2"/>
<comment type="catalytic activity">
    <reaction evidence="1 20">
        <text>a 1,2-diacyl-sn-glycero-3-phosphocholine + H2O = a 2-acyl-sn-glycero-3-phosphocholine + a fatty acid + H(+)</text>
        <dbReference type="Rhea" id="RHEA:18689"/>
        <dbReference type="ChEBI" id="CHEBI:15377"/>
        <dbReference type="ChEBI" id="CHEBI:15378"/>
        <dbReference type="ChEBI" id="CHEBI:28868"/>
        <dbReference type="ChEBI" id="CHEBI:57643"/>
        <dbReference type="ChEBI" id="CHEBI:57875"/>
        <dbReference type="EC" id="3.1.1.32"/>
    </reaction>
</comment>
<evidence type="ECO:0000256" key="12">
    <source>
        <dbReference type="ARBA" id="ARBA00022801"/>
    </source>
</evidence>